<dbReference type="InterPro" id="IPR018486">
    <property type="entry name" value="Hemopexin_CS"/>
</dbReference>
<dbReference type="InterPro" id="IPR036365">
    <property type="entry name" value="PGBD-like_sf"/>
</dbReference>
<evidence type="ECO:0000256" key="10">
    <source>
        <dbReference type="ARBA" id="ARBA00023145"/>
    </source>
</evidence>
<dbReference type="GO" id="GO:0030198">
    <property type="term" value="P:extracellular matrix organization"/>
    <property type="evidence" value="ECO:0007669"/>
    <property type="project" value="TreeGrafter"/>
</dbReference>
<feature type="binding site" description="in inhibited form" evidence="14">
    <location>
        <position position="66"/>
    </location>
    <ligand>
        <name>Zn(2+)</name>
        <dbReference type="ChEBI" id="CHEBI:29105"/>
        <label>2</label>
        <note>catalytic</note>
    </ligand>
</feature>
<dbReference type="InterPro" id="IPR002477">
    <property type="entry name" value="Peptidoglycan-bd-like"/>
</dbReference>
<feature type="repeat" description="Hemopexin" evidence="16">
    <location>
        <begin position="362"/>
        <end position="408"/>
    </location>
</feature>
<feature type="binding site" evidence="14">
    <location>
        <position position="148"/>
    </location>
    <ligand>
        <name>Ca(2+)</name>
        <dbReference type="ChEBI" id="CHEBI:29108"/>
        <label>1</label>
    </ligand>
</feature>
<dbReference type="Gene3D" id="2.110.10.10">
    <property type="entry name" value="Hemopexin-like domain"/>
    <property type="match status" value="2"/>
</dbReference>
<keyword evidence="2" id="KW-0645">Protease</keyword>
<dbReference type="Pfam" id="PF00413">
    <property type="entry name" value="Peptidase_M10"/>
    <property type="match status" value="1"/>
</dbReference>
<evidence type="ECO:0000259" key="17">
    <source>
        <dbReference type="SMART" id="SM00235"/>
    </source>
</evidence>
<organism evidence="18 19">
    <name type="scientific">Sinocyclocheilus rhinocerous</name>
    <dbReference type="NCBI Taxonomy" id="307959"/>
    <lineage>
        <taxon>Eukaryota</taxon>
        <taxon>Metazoa</taxon>
        <taxon>Chordata</taxon>
        <taxon>Craniata</taxon>
        <taxon>Vertebrata</taxon>
        <taxon>Euteleostomi</taxon>
        <taxon>Actinopterygii</taxon>
        <taxon>Neopterygii</taxon>
        <taxon>Teleostei</taxon>
        <taxon>Ostariophysi</taxon>
        <taxon>Cypriniformes</taxon>
        <taxon>Cyprinidae</taxon>
        <taxon>Cyprininae</taxon>
        <taxon>Sinocyclocheilus</taxon>
    </lineage>
</organism>
<comment type="cofactor">
    <cofactor evidence="14">
        <name>Zn(2+)</name>
        <dbReference type="ChEBI" id="CHEBI:29105"/>
    </cofactor>
    <text evidence="14">Binds 2 Zn(2+) ions per subunit.</text>
</comment>
<dbReference type="GO" id="GO:0004222">
    <property type="term" value="F:metalloendopeptidase activity"/>
    <property type="evidence" value="ECO:0007669"/>
    <property type="project" value="InterPro"/>
</dbReference>
<keyword evidence="4" id="KW-0732">Signal</keyword>
<reference evidence="18" key="2">
    <citation type="submission" date="2025-09" db="UniProtKB">
        <authorList>
            <consortium name="Ensembl"/>
        </authorList>
    </citation>
    <scope>IDENTIFICATION</scope>
</reference>
<feature type="binding site" evidence="14">
    <location>
        <position position="238"/>
    </location>
    <ligand>
        <name>Ca(2+)</name>
        <dbReference type="ChEBI" id="CHEBI:29108"/>
        <label>4</label>
    </ligand>
</feature>
<evidence type="ECO:0000256" key="7">
    <source>
        <dbReference type="ARBA" id="ARBA00022833"/>
    </source>
</evidence>
<feature type="binding site" evidence="13">
    <location>
        <position position="170"/>
    </location>
    <ligand>
        <name>Zn(2+)</name>
        <dbReference type="ChEBI" id="CHEBI:29105"/>
        <label>2</label>
        <note>catalytic</note>
    </ligand>
</feature>
<keyword evidence="3 13" id="KW-0479">Metal-binding</keyword>
<feature type="binding site" evidence="14">
    <location>
        <position position="184"/>
    </location>
    <ligand>
        <name>Zn(2+)</name>
        <dbReference type="ChEBI" id="CHEBI:29105"/>
        <label>2</label>
        <note>catalytic</note>
    </ligand>
</feature>
<keyword evidence="5" id="KW-0677">Repeat</keyword>
<gene>
    <name evidence="18" type="primary">LOC107728247</name>
</gene>
<dbReference type="PIRSF" id="PIRSF001191">
    <property type="entry name" value="Peptidase_M10A_matrix"/>
    <property type="match status" value="1"/>
</dbReference>
<keyword evidence="19" id="KW-1185">Reference proteome</keyword>
<dbReference type="Pfam" id="PF01471">
    <property type="entry name" value="PG_binding_1"/>
    <property type="match status" value="1"/>
</dbReference>
<dbReference type="CDD" id="cd04278">
    <property type="entry name" value="ZnMc_MMP"/>
    <property type="match status" value="1"/>
</dbReference>
<feature type="binding site" evidence="14">
    <location>
        <position position="326"/>
    </location>
    <ligand>
        <name>Ca(2+)</name>
        <dbReference type="ChEBI" id="CHEBI:29108"/>
        <label>5</label>
    </ligand>
</feature>
<feature type="binding site" evidence="13">
    <location>
        <position position="176"/>
    </location>
    <ligand>
        <name>Zn(2+)</name>
        <dbReference type="ChEBI" id="CHEBI:29105"/>
        <label>2</label>
        <note>catalytic</note>
    </ligand>
</feature>
<evidence type="ECO:0000256" key="1">
    <source>
        <dbReference type="ARBA" id="ARBA00010370"/>
    </source>
</evidence>
<dbReference type="PROSITE" id="PS51642">
    <property type="entry name" value="HEMOPEXIN_2"/>
    <property type="match status" value="2"/>
</dbReference>
<dbReference type="InterPro" id="IPR000585">
    <property type="entry name" value="Hemopexin-like_dom"/>
</dbReference>
<dbReference type="SUPFAM" id="SSF55486">
    <property type="entry name" value="Metalloproteases ('zincins'), catalytic domain"/>
    <property type="match status" value="1"/>
</dbReference>
<proteinExistence type="inferred from homology"/>
<dbReference type="Ensembl" id="ENSSRHT00000099421.1">
    <property type="protein sequence ID" value="ENSSRHP00000096796.1"/>
    <property type="gene ID" value="ENSSRHG00000047546.1"/>
</dbReference>
<evidence type="ECO:0000256" key="3">
    <source>
        <dbReference type="ARBA" id="ARBA00022723"/>
    </source>
</evidence>
<keyword evidence="10" id="KW-0865">Zymogen</keyword>
<dbReference type="InterPro" id="IPR006026">
    <property type="entry name" value="Peptidase_Metallo"/>
</dbReference>
<keyword evidence="6" id="KW-0378">Hydrolase</keyword>
<evidence type="ECO:0000256" key="16">
    <source>
        <dbReference type="PROSITE-ProRule" id="PRU01011"/>
    </source>
</evidence>
<evidence type="ECO:0000256" key="4">
    <source>
        <dbReference type="ARBA" id="ARBA00022729"/>
    </source>
</evidence>
<dbReference type="InterPro" id="IPR033739">
    <property type="entry name" value="M10A_MMP"/>
</dbReference>
<evidence type="ECO:0000256" key="5">
    <source>
        <dbReference type="ARBA" id="ARBA00022737"/>
    </source>
</evidence>
<dbReference type="InterPro" id="IPR036375">
    <property type="entry name" value="Hemopexin-like_dom_sf"/>
</dbReference>
<dbReference type="PANTHER" id="PTHR10201:SF166">
    <property type="entry name" value="MATRIX METALLOPROTEINASE-19"/>
    <property type="match status" value="1"/>
</dbReference>
<feature type="domain" description="Peptidase metallopeptidase" evidence="17">
    <location>
        <begin position="66"/>
        <end position="211"/>
    </location>
</feature>
<evidence type="ECO:0000256" key="15">
    <source>
        <dbReference type="PIRSR" id="PIRSR621190-4"/>
    </source>
</evidence>
<dbReference type="AlphaFoldDB" id="A0A673N831"/>
<dbReference type="GO" id="GO:0006508">
    <property type="term" value="P:proteolysis"/>
    <property type="evidence" value="ECO:0007669"/>
    <property type="project" value="UniProtKB-KW"/>
</dbReference>
<evidence type="ECO:0000313" key="18">
    <source>
        <dbReference type="Ensembl" id="ENSSRHP00000096796.1"/>
    </source>
</evidence>
<dbReference type="PROSITE" id="PS00024">
    <property type="entry name" value="HEMOPEXIN"/>
    <property type="match status" value="1"/>
</dbReference>
<feature type="repeat" description="Hemopexin" evidence="16">
    <location>
        <begin position="278"/>
        <end position="324"/>
    </location>
</feature>
<dbReference type="SUPFAM" id="SSF47090">
    <property type="entry name" value="PGBD-like"/>
    <property type="match status" value="1"/>
</dbReference>
<evidence type="ECO:0000256" key="13">
    <source>
        <dbReference type="PIRSR" id="PIRSR001191-2"/>
    </source>
</evidence>
<keyword evidence="7 13" id="KW-0862">Zinc</keyword>
<dbReference type="InterPro" id="IPR001818">
    <property type="entry name" value="Pept_M10_metallopeptidase"/>
</dbReference>
<dbReference type="InterPro" id="IPR018487">
    <property type="entry name" value="Hemopexin-like_repeat"/>
</dbReference>
<dbReference type="InterPro" id="IPR021190">
    <property type="entry name" value="Pept_M10A"/>
</dbReference>
<evidence type="ECO:0000256" key="2">
    <source>
        <dbReference type="ARBA" id="ARBA00022670"/>
    </source>
</evidence>
<evidence type="ECO:0000256" key="11">
    <source>
        <dbReference type="ARBA" id="ARBA00023157"/>
    </source>
</evidence>
<comment type="cofactor">
    <cofactor evidence="14">
        <name>Ca(2+)</name>
        <dbReference type="ChEBI" id="CHEBI:29108"/>
    </cofactor>
    <text evidence="14">Can bind about 5 Ca(2+) ions per subunit.</text>
</comment>
<dbReference type="Gene3D" id="3.40.390.10">
    <property type="entry name" value="Collagenase (Catalytic Domain)"/>
    <property type="match status" value="1"/>
</dbReference>
<dbReference type="SUPFAM" id="SSF50923">
    <property type="entry name" value="Hemopexin-like domain"/>
    <property type="match status" value="1"/>
</dbReference>
<dbReference type="InterPro" id="IPR024079">
    <property type="entry name" value="MetalloPept_cat_dom_sf"/>
</dbReference>
<evidence type="ECO:0000256" key="6">
    <source>
        <dbReference type="ARBA" id="ARBA00022801"/>
    </source>
</evidence>
<dbReference type="GO" id="GO:0030574">
    <property type="term" value="P:collagen catabolic process"/>
    <property type="evidence" value="ECO:0007669"/>
    <property type="project" value="TreeGrafter"/>
</dbReference>
<sequence length="429" mass="48111">VFMSVCVSQVYLKRYGYLPSFSSADHQGIQTEQMNEALRIFQQVMDLRVTGRPDSSTLVMMRAARCGLSDPFSRLLKYRILAAVRAAFGYWSAVSPLHFQEVSGGHADIKLSFHRRAQGCRVAFDGPGQVLGHAEGPESGTVHFDADEVWTEGRSYGANLRIVAAHEIGHALGLGHSQYHSALMGPVFTGYRHNFRLHHDDIRGIQALYGKPVEKPSTAPRKPDRETSVPDPCAGGLDALMLGPLHKTLAFRGHYVWTLSDSGYNSPVPINALWKELPGNINAAVHSQRTNKSYFLKGDKVWRYSGFKLDQGYPKRLSIPSNIQAAFFLKRRRALVFIRGSEYWLWDELGSAKHLRLISALPSDPDAAFTGSDGRVYVFRDARQWRVSPALTLEESYPLRSRQRWMHCSGFSPGVSLILDNQLMISIRH</sequence>
<dbReference type="CDD" id="cd00094">
    <property type="entry name" value="HX"/>
    <property type="match status" value="1"/>
</dbReference>
<comment type="similarity">
    <text evidence="1">Belongs to the peptidase M10A family.</text>
</comment>
<feature type="binding site" evidence="14">
    <location>
        <position position="143"/>
    </location>
    <ligand>
        <name>Zn(2+)</name>
        <dbReference type="ChEBI" id="CHEBI:29105"/>
        <label>1</label>
    </ligand>
</feature>
<dbReference type="PRINTS" id="PR00138">
    <property type="entry name" value="MATRIXIN"/>
</dbReference>
<dbReference type="Pfam" id="PF00045">
    <property type="entry name" value="Hemopexin"/>
    <property type="match status" value="2"/>
</dbReference>
<feature type="binding site" evidence="13">
    <location>
        <position position="166"/>
    </location>
    <ligand>
        <name>Zn(2+)</name>
        <dbReference type="ChEBI" id="CHEBI:29105"/>
        <label>2</label>
        <note>catalytic</note>
    </ligand>
</feature>
<feature type="binding site" evidence="14">
    <location>
        <position position="108"/>
    </location>
    <ligand>
        <name>Ca(2+)</name>
        <dbReference type="ChEBI" id="CHEBI:29108"/>
        <label>2</label>
    </ligand>
</feature>
<evidence type="ECO:0000256" key="12">
    <source>
        <dbReference type="PIRSR" id="PIRSR001191-1"/>
    </source>
</evidence>
<reference evidence="18" key="1">
    <citation type="submission" date="2025-08" db="UniProtKB">
        <authorList>
            <consortium name="Ensembl"/>
        </authorList>
    </citation>
    <scope>IDENTIFICATION</scope>
</reference>
<evidence type="ECO:0000256" key="14">
    <source>
        <dbReference type="PIRSR" id="PIRSR621190-2"/>
    </source>
</evidence>
<evidence type="ECO:0000256" key="9">
    <source>
        <dbReference type="ARBA" id="ARBA00023049"/>
    </source>
</evidence>
<feature type="binding site" evidence="14">
    <location>
        <position position="148"/>
    </location>
    <ligand>
        <name>Ca(2+)</name>
        <dbReference type="ChEBI" id="CHEBI:29108"/>
        <label>3</label>
    </ligand>
</feature>
<dbReference type="FunFam" id="2.110.10.10:FF:000008">
    <property type="entry name" value="Matrix metallopeptidase 19"/>
    <property type="match status" value="1"/>
</dbReference>
<evidence type="ECO:0000256" key="8">
    <source>
        <dbReference type="ARBA" id="ARBA00022837"/>
    </source>
</evidence>
<feature type="binding site" evidence="14">
    <location>
        <position position="145"/>
    </location>
    <ligand>
        <name>Ca(2+)</name>
        <dbReference type="ChEBI" id="CHEBI:29108"/>
        <label>3</label>
    </ligand>
</feature>
<protein>
    <submittedName>
        <fullName evidence="18">Matrix metalloproteinase-19-like</fullName>
    </submittedName>
</protein>
<dbReference type="PANTHER" id="PTHR10201">
    <property type="entry name" value="MATRIX METALLOPROTEINASE"/>
    <property type="match status" value="1"/>
</dbReference>
<dbReference type="GO" id="GO:0031012">
    <property type="term" value="C:extracellular matrix"/>
    <property type="evidence" value="ECO:0007669"/>
    <property type="project" value="InterPro"/>
</dbReference>
<dbReference type="SMART" id="SM00235">
    <property type="entry name" value="ZnMc"/>
    <property type="match status" value="1"/>
</dbReference>
<feature type="binding site" evidence="14">
    <location>
        <position position="284"/>
    </location>
    <ligand>
        <name>Ca(2+)</name>
        <dbReference type="ChEBI" id="CHEBI:29108"/>
        <label>5</label>
    </ligand>
</feature>
<accession>A0A673N831</accession>
<dbReference type="SMART" id="SM00120">
    <property type="entry name" value="HX"/>
    <property type="match status" value="4"/>
</dbReference>
<feature type="binding site" evidence="14">
    <location>
        <position position="133"/>
    </location>
    <ligand>
        <name>Zn(2+)</name>
        <dbReference type="ChEBI" id="CHEBI:29105"/>
        <label>1</label>
    </ligand>
</feature>
<keyword evidence="11" id="KW-1015">Disulfide bond</keyword>
<dbReference type="Proteomes" id="UP000472270">
    <property type="component" value="Unassembled WGS sequence"/>
</dbReference>
<evidence type="ECO:0000313" key="19">
    <source>
        <dbReference type="Proteomes" id="UP000472270"/>
    </source>
</evidence>
<keyword evidence="8 14" id="KW-0106">Calcium</keyword>
<feature type="binding site" evidence="14">
    <location>
        <position position="125"/>
    </location>
    <ligand>
        <name>Ca(2+)</name>
        <dbReference type="ChEBI" id="CHEBI:29108"/>
        <label>3</label>
    </ligand>
</feature>
<feature type="modified residue" description="Phosphotyrosine; by PKDCC" evidence="15">
    <location>
        <position position="313"/>
    </location>
</feature>
<keyword evidence="9" id="KW-0482">Metalloprotease</keyword>
<feature type="binding site" evidence="14">
    <location>
        <position position="126"/>
    </location>
    <ligand>
        <name>Ca(2+)</name>
        <dbReference type="ChEBI" id="CHEBI:29108"/>
        <label>3</label>
    </ligand>
</feature>
<dbReference type="GO" id="GO:0008270">
    <property type="term" value="F:zinc ion binding"/>
    <property type="evidence" value="ECO:0007669"/>
    <property type="project" value="InterPro"/>
</dbReference>
<name>A0A673N831_9TELE</name>
<dbReference type="GO" id="GO:0005615">
    <property type="term" value="C:extracellular space"/>
    <property type="evidence" value="ECO:0007669"/>
    <property type="project" value="TreeGrafter"/>
</dbReference>
<feature type="active site" evidence="12">
    <location>
        <position position="167"/>
    </location>
</feature>